<reference evidence="1" key="1">
    <citation type="journal article" date="2023" name="IScience">
        <title>Live-bearing cockroach genome reveals convergent evolutionary mechanisms linked to viviparity in insects and beyond.</title>
        <authorList>
            <person name="Fouks B."/>
            <person name="Harrison M.C."/>
            <person name="Mikhailova A.A."/>
            <person name="Marchal E."/>
            <person name="English S."/>
            <person name="Carruthers M."/>
            <person name="Jennings E.C."/>
            <person name="Chiamaka E.L."/>
            <person name="Frigard R.A."/>
            <person name="Pippel M."/>
            <person name="Attardo G.M."/>
            <person name="Benoit J.B."/>
            <person name="Bornberg-Bauer E."/>
            <person name="Tobe S.S."/>
        </authorList>
    </citation>
    <scope>NUCLEOTIDE SEQUENCE</scope>
    <source>
        <strain evidence="1">Stay&amp;Tobe</strain>
    </source>
</reference>
<feature type="non-terminal residue" evidence="1">
    <location>
        <position position="63"/>
    </location>
</feature>
<comment type="caution">
    <text evidence="1">The sequence shown here is derived from an EMBL/GenBank/DDBJ whole genome shotgun (WGS) entry which is preliminary data.</text>
</comment>
<evidence type="ECO:0000313" key="1">
    <source>
        <dbReference type="EMBL" id="KAJ9579842.1"/>
    </source>
</evidence>
<proteinExistence type="predicted"/>
<name>A0AAD7ZGS4_DIPPU</name>
<organism evidence="1 2">
    <name type="scientific">Diploptera punctata</name>
    <name type="common">Pacific beetle cockroach</name>
    <dbReference type="NCBI Taxonomy" id="6984"/>
    <lineage>
        <taxon>Eukaryota</taxon>
        <taxon>Metazoa</taxon>
        <taxon>Ecdysozoa</taxon>
        <taxon>Arthropoda</taxon>
        <taxon>Hexapoda</taxon>
        <taxon>Insecta</taxon>
        <taxon>Pterygota</taxon>
        <taxon>Neoptera</taxon>
        <taxon>Polyneoptera</taxon>
        <taxon>Dictyoptera</taxon>
        <taxon>Blattodea</taxon>
        <taxon>Blaberoidea</taxon>
        <taxon>Blaberidae</taxon>
        <taxon>Diplopterinae</taxon>
        <taxon>Diploptera</taxon>
    </lineage>
</organism>
<evidence type="ECO:0000313" key="2">
    <source>
        <dbReference type="Proteomes" id="UP001233999"/>
    </source>
</evidence>
<accession>A0AAD7ZGS4</accession>
<sequence length="63" mass="7180">IQLYLIIPSCGAFFAQLCQVKYKRTLSCRESNFSLNIHYILFSRSVIFGSPILLPKSNPEISN</sequence>
<dbReference type="AlphaFoldDB" id="A0AAD7ZGS4"/>
<gene>
    <name evidence="1" type="ORF">L9F63_004492</name>
</gene>
<reference evidence="1" key="2">
    <citation type="submission" date="2023-05" db="EMBL/GenBank/DDBJ databases">
        <authorList>
            <person name="Fouks B."/>
        </authorList>
    </citation>
    <scope>NUCLEOTIDE SEQUENCE</scope>
    <source>
        <strain evidence="1">Stay&amp;Tobe</strain>
        <tissue evidence="1">Testes</tissue>
    </source>
</reference>
<dbReference type="EMBL" id="JASPKZ010008373">
    <property type="protein sequence ID" value="KAJ9579842.1"/>
    <property type="molecule type" value="Genomic_DNA"/>
</dbReference>
<protein>
    <submittedName>
        <fullName evidence="1">Uncharacterized protein</fullName>
    </submittedName>
</protein>
<feature type="non-terminal residue" evidence="1">
    <location>
        <position position="1"/>
    </location>
</feature>
<dbReference type="Proteomes" id="UP001233999">
    <property type="component" value="Unassembled WGS sequence"/>
</dbReference>
<keyword evidence="2" id="KW-1185">Reference proteome</keyword>